<sequence>MLFLCWRAIFIGGFTAIAVACVFSVMLQICGHLAACVAKNIQPMKKACAAMTGAGFVMQHPEQLLPPDAIAGGLHT</sequence>
<protein>
    <submittedName>
        <fullName evidence="2">Uncharacterized protein</fullName>
    </submittedName>
</protein>
<feature type="transmembrane region" description="Helical" evidence="1">
    <location>
        <begin position="6"/>
        <end position="37"/>
    </location>
</feature>
<accession>A0A0L7N287</accession>
<evidence type="ECO:0000313" key="2">
    <source>
        <dbReference type="EMBL" id="KOC28307.1"/>
    </source>
</evidence>
<proteinExistence type="predicted"/>
<organism evidence="2 3">
    <name type="scientific">Comamonas testosteroni</name>
    <name type="common">Pseudomonas testosteroni</name>
    <dbReference type="NCBI Taxonomy" id="285"/>
    <lineage>
        <taxon>Bacteria</taxon>
        <taxon>Pseudomonadati</taxon>
        <taxon>Pseudomonadota</taxon>
        <taxon>Betaproteobacteria</taxon>
        <taxon>Burkholderiales</taxon>
        <taxon>Comamonadaceae</taxon>
        <taxon>Comamonas</taxon>
    </lineage>
</organism>
<dbReference type="AlphaFoldDB" id="A0A0L7N287"/>
<comment type="caution">
    <text evidence="2">The sequence shown here is derived from an EMBL/GenBank/DDBJ whole genome shotgun (WGS) entry which is preliminary data.</text>
</comment>
<dbReference type="Proteomes" id="UP000037442">
    <property type="component" value="Unassembled WGS sequence"/>
</dbReference>
<dbReference type="PATRIC" id="fig|285.49.peg.4990"/>
<name>A0A0L7N287_COMTE</name>
<gene>
    <name evidence="2" type="ORF">GL58_24060</name>
</gene>
<dbReference type="EMBL" id="JNVD01000008">
    <property type="protein sequence ID" value="KOC28307.1"/>
    <property type="molecule type" value="Genomic_DNA"/>
</dbReference>
<keyword evidence="1" id="KW-0472">Membrane</keyword>
<dbReference type="PROSITE" id="PS51257">
    <property type="entry name" value="PROKAR_LIPOPROTEIN"/>
    <property type="match status" value="1"/>
</dbReference>
<reference evidence="3" key="1">
    <citation type="submission" date="2014-06" db="EMBL/GenBank/DDBJ databases">
        <title>Draft genome sequence of C. testosteroni WDL7.</title>
        <authorList>
            <person name="Wu Y."/>
            <person name="Seshan H."/>
            <person name="Arumugam K."/>
        </authorList>
    </citation>
    <scope>NUCLEOTIDE SEQUENCE [LARGE SCALE GENOMIC DNA]</scope>
    <source>
        <strain evidence="3">WDL7</strain>
    </source>
</reference>
<keyword evidence="1" id="KW-1133">Transmembrane helix</keyword>
<keyword evidence="1" id="KW-0812">Transmembrane</keyword>
<evidence type="ECO:0000256" key="1">
    <source>
        <dbReference type="SAM" id="Phobius"/>
    </source>
</evidence>
<evidence type="ECO:0000313" key="3">
    <source>
        <dbReference type="Proteomes" id="UP000037442"/>
    </source>
</evidence>